<evidence type="ECO:0000256" key="2">
    <source>
        <dbReference type="ARBA" id="ARBA00012489"/>
    </source>
</evidence>
<dbReference type="GO" id="GO:0016787">
    <property type="term" value="F:hydrolase activity"/>
    <property type="evidence" value="ECO:0007669"/>
    <property type="project" value="UniProtKB-KW"/>
</dbReference>
<keyword evidence="8" id="KW-1185">Reference proteome</keyword>
<feature type="compositionally biased region" description="Polar residues" evidence="5">
    <location>
        <begin position="119"/>
        <end position="134"/>
    </location>
</feature>
<evidence type="ECO:0000256" key="1">
    <source>
        <dbReference type="ARBA" id="ARBA00000451"/>
    </source>
</evidence>
<dbReference type="Pfam" id="PF03568">
    <property type="entry name" value="Separin_C"/>
    <property type="match status" value="1"/>
</dbReference>
<dbReference type="Proteomes" id="UP001447188">
    <property type="component" value="Unassembled WGS sequence"/>
</dbReference>
<dbReference type="PANTHER" id="PTHR12792:SF0">
    <property type="entry name" value="SEPARIN"/>
    <property type="match status" value="1"/>
</dbReference>
<evidence type="ECO:0000313" key="8">
    <source>
        <dbReference type="Proteomes" id="UP001447188"/>
    </source>
</evidence>
<dbReference type="Gene3D" id="1.25.40.10">
    <property type="entry name" value="Tetratricopeptide repeat domain"/>
    <property type="match status" value="1"/>
</dbReference>
<evidence type="ECO:0000256" key="4">
    <source>
        <dbReference type="ARBA" id="ARBA00022829"/>
    </source>
</evidence>
<dbReference type="InterPro" id="IPR005314">
    <property type="entry name" value="Peptidase_C50"/>
</dbReference>
<dbReference type="InterPro" id="IPR019734">
    <property type="entry name" value="TPR_rpt"/>
</dbReference>
<reference evidence="7 8" key="1">
    <citation type="submission" date="2024-02" db="EMBL/GenBank/DDBJ databases">
        <title>Discinaceae phylogenomics.</title>
        <authorList>
            <person name="Dirks A.C."/>
            <person name="James T.Y."/>
        </authorList>
    </citation>
    <scope>NUCLEOTIDE SEQUENCE [LARGE SCALE GENOMIC DNA]</scope>
    <source>
        <strain evidence="7 8">ACD0624</strain>
    </source>
</reference>
<evidence type="ECO:0000256" key="3">
    <source>
        <dbReference type="ARBA" id="ARBA00022801"/>
    </source>
</evidence>
<evidence type="ECO:0000256" key="5">
    <source>
        <dbReference type="SAM" id="MobiDB-lite"/>
    </source>
</evidence>
<dbReference type="EMBL" id="JBBBZM010000020">
    <property type="protein sequence ID" value="KAL0638640.1"/>
    <property type="molecule type" value="Genomic_DNA"/>
</dbReference>
<name>A0ABR3GRX4_9PEZI</name>
<feature type="region of interest" description="Disordered" evidence="5">
    <location>
        <begin position="110"/>
        <end position="135"/>
    </location>
</feature>
<keyword evidence="4" id="KW-0159">Chromosome partition</keyword>
<dbReference type="PANTHER" id="PTHR12792">
    <property type="entry name" value="EXTRA SPINDLE POLES 1-RELATED"/>
    <property type="match status" value="1"/>
</dbReference>
<evidence type="ECO:0000313" key="7">
    <source>
        <dbReference type="EMBL" id="KAL0638640.1"/>
    </source>
</evidence>
<dbReference type="SMART" id="SM00028">
    <property type="entry name" value="TPR"/>
    <property type="match status" value="5"/>
</dbReference>
<dbReference type="SUPFAM" id="SSF48452">
    <property type="entry name" value="TPR-like"/>
    <property type="match status" value="2"/>
</dbReference>
<comment type="catalytic activity">
    <reaction evidence="1">
        <text>All bonds known to be hydrolyzed by this endopeptidase have arginine in P1 and an acidic residue in P4. P6 is often occupied by an acidic residue or by a hydroxy-amino-acid residue, the phosphorylation of which enhances cleavage.</text>
        <dbReference type="EC" id="3.4.22.49"/>
    </reaction>
</comment>
<comment type="caution">
    <text evidence="7">The sequence shown here is derived from an EMBL/GenBank/DDBJ whole genome shotgun (WGS) entry which is preliminary data.</text>
</comment>
<dbReference type="InterPro" id="IPR030397">
    <property type="entry name" value="SEPARIN_core_dom"/>
</dbReference>
<evidence type="ECO:0000259" key="6">
    <source>
        <dbReference type="PROSITE" id="PS51700"/>
    </source>
</evidence>
<organism evidence="7 8">
    <name type="scientific">Discina gigas</name>
    <dbReference type="NCBI Taxonomy" id="1032678"/>
    <lineage>
        <taxon>Eukaryota</taxon>
        <taxon>Fungi</taxon>
        <taxon>Dikarya</taxon>
        <taxon>Ascomycota</taxon>
        <taxon>Pezizomycotina</taxon>
        <taxon>Pezizomycetes</taxon>
        <taxon>Pezizales</taxon>
        <taxon>Discinaceae</taxon>
        <taxon>Discina</taxon>
    </lineage>
</organism>
<accession>A0ABR3GRX4</accession>
<gene>
    <name evidence="7" type="primary">ESP1</name>
    <name evidence="7" type="ORF">Q9L58_002366</name>
</gene>
<feature type="region of interest" description="Disordered" evidence="5">
    <location>
        <begin position="213"/>
        <end position="236"/>
    </location>
</feature>
<sequence length="2103" mass="232040">MPPRPVSSNPYNGIKQYLTAEACSTSTLKLLNEAFSAPEPTITSATLKVSARSKNTKSTSKTTTAAEAVTIVVSSASKVQERYKLAIDVINTCLKGLGDVAKKDTLPASATALEGSGPSRKTSSTTKLLQSRSASRNDTKLDSIVHLALCCALSISYLNSTQHSSNLPGLPPLQVETAQNNLVQRLIQLGMFEAGLKEARSLKRKLGEHMQNGVADAQEDETEVPKAKAKGTLKSTSAKSRAVGKENVAGAVKPEKESFSKILEFKQVITSKPAFPLVISCQLGILRCLVGMKRPELIEAILPSLSAPYNPLSLIRILSKSSPPKALVQLKVLIHTLLSAVPLISISADSSATDPKMNCSPGTVLTLQTIVTEGALFSKSLQPDSEKMSDDDISKSWGNYLAAYVRRTQDQRNKNDRYNFVRGSVDAIRGQLYGNNSSKSLPLEVLKTLATVSFEAGLLKEAMGYTEEWLMELETTNSESDVALKIIGNVRLATIELKLSTINKDGKVILDSEMVEGVKERVDIAVEGLAAIRTGRKADLELLLNEVTSLRRSGVSLLAALLRDGNEDSGEAETEDEKDARWVLRRLCDSIAQGVIRFCGKYLTMIIPAEERVKATKLVTSTIDTAVSTAWRGFSTGTPEAWDNVDNLTRESLNIIKSLPEDQVDHAMFYEKFSTTYWQIYLLYRKAGLDKASLLALRKSATTLDGRAAAELVQANAAQKWERLGNSLLVAGDWRRAEDALLNALNVFFETGVLEELGQSATRGECLGGAFDMPTKEAMVGRVLAGLVKCAIRKKDGIAASLRFDYKGISMASRGILLEWSMKLAIGTMGNDGEVARILAERLLDVYSFKETPLRRSRVISKLLNLAVDHAELFNKEEVTKLGDETFRWAERAEDGSLMEDVKLGRYKEDIMAGCLVSLTFLRWQDNGTEPDSMKIALGMWSRLVNGCLTWDSVVEKVEDIGMVMKRLEMVIEFFEMKGEIELKVCALKVMVAFRGIEDEANYDSLINLQTLLASQYLRLGYSGRAGMALAKALALVKKAPTGLSSTTVLRCHLAYSEYFININNLEKAEEHFVTASALVDEDEELTSAKISGARKSKRVKINRIIADAAYVMSLLTFEKGNPNDALAHARRSVRLNQRAWAGLEALSKDKLTLPRTDVLIEGMAALSTTGCQKPKVHSTTFTAFASPLLWPLVSALYAAYLQVSNIYRHQGMIREAEYYLDQALKTVEAVGATPRVAKTMTMYGDLKVRAGLVEEGEELLGKARKLITDGSSVVDFEVAAGNLERIRGDWQEESEAYERAEKHLEQLMAIDRIEGLGNFTADPEDLVESMAEMALEEAVKPRARAPAKSKTRGRAATMRLKAAKIEAEKIAAPINATAIVAGECSALLKQKGNVLRLKAHNLSMQRKCDQAEALLEEAAKLPVGHQEAVVHGLIEARHLFLEALALISSDPVFSILQESTISLPNIAVEKSGTLSPITSPIKKTTARKPAKERKAVQEFMELLSRARNAVYNVHTRAAQCGSSTMTHSVASLLSEIILLIHAVSSTKGKGPEHPLFASYSLELHKGLSLQREKAAIESEKLASSAPEDLSWPTNGPHGGPVPTELNPFDFSSFQRDYIDIIPVRWAAVSISLNENRDELYVSRFQAGHNQLMIRLPLTRHNSRDNFEGVFEYELGLQELNDIIEGANTSAHRAKEMTSKGSRREWWKEREALDLRLKELLENLEHIWLGGFRSIFCQYARHAGLLAKFKVTFDKVLTRYLPSRKRKKSGRVNIDNRILEFFIGLGPSEDKENFGEELIDLIYFVVDILQFHGEGNAYDEIDVDEIIVELTDALDTYHQGLALRTSEAEQEIDHTILILDKSVHMFPWESLPCLRGHSVSRLPSLAALRERILMMQKKTPSQTLPGFYIDKCKGSYILNPSSDLISTQKMFEHDFKKLEGWEGIVNRAPSEEEFRKTLEHRDLLIYFGHGSGAHYIRARTVRKLDRCAVSMLLGCSSGALKDAGEFEPHGMSVNYLLGGCPSLVATLWDVTDKDIDRFAKDVFDRWGLFTEKSSRKGKEKLSGSPAAGVSLVEAVAKARECCVLKYLNGAAPVVYGVPAYLSV</sequence>
<dbReference type="EC" id="3.4.22.49" evidence="2"/>
<dbReference type="PROSITE" id="PS51700">
    <property type="entry name" value="SEPARIN"/>
    <property type="match status" value="1"/>
</dbReference>
<dbReference type="InterPro" id="IPR011990">
    <property type="entry name" value="TPR-like_helical_dom_sf"/>
</dbReference>
<protein>
    <recommendedName>
        <fullName evidence="2">separase</fullName>
        <ecNumber evidence="2">3.4.22.49</ecNumber>
    </recommendedName>
</protein>
<keyword evidence="3 7" id="KW-0378">Hydrolase</keyword>
<feature type="domain" description="Peptidase C50" evidence="6">
    <location>
        <begin position="1911"/>
        <end position="2006"/>
    </location>
</feature>
<proteinExistence type="predicted"/>